<evidence type="ECO:0000256" key="5">
    <source>
        <dbReference type="ARBA" id="ARBA00022553"/>
    </source>
</evidence>
<name>A0A0L0DR28_THETB</name>
<dbReference type="FunFam" id="3.40.50.2000:FF:000003">
    <property type="entry name" value="Alpha-1,4 glucan phosphorylase"/>
    <property type="match status" value="1"/>
</dbReference>
<accession>A0A0L0DR28</accession>
<dbReference type="GO" id="GO:0005980">
    <property type="term" value="P:glycogen catabolic process"/>
    <property type="evidence" value="ECO:0007669"/>
    <property type="project" value="TreeGrafter"/>
</dbReference>
<dbReference type="STRING" id="461836.A0A0L0DR28"/>
<dbReference type="GO" id="GO:0008184">
    <property type="term" value="F:glycogen phosphorylase activity"/>
    <property type="evidence" value="ECO:0007669"/>
    <property type="project" value="InterPro"/>
</dbReference>
<dbReference type="GeneID" id="25561333"/>
<evidence type="ECO:0000256" key="7">
    <source>
        <dbReference type="ARBA" id="ARBA00022679"/>
    </source>
</evidence>
<dbReference type="FunFam" id="3.40.50.2000:FF:000197">
    <property type="entry name" value="Alpha-1,4 glucan phosphorylase"/>
    <property type="match status" value="1"/>
</dbReference>
<evidence type="ECO:0000256" key="10">
    <source>
        <dbReference type="PIRSR" id="PIRSR000460-1"/>
    </source>
</evidence>
<organism evidence="13 14">
    <name type="scientific">Thecamonas trahens ATCC 50062</name>
    <dbReference type="NCBI Taxonomy" id="461836"/>
    <lineage>
        <taxon>Eukaryota</taxon>
        <taxon>Apusozoa</taxon>
        <taxon>Apusomonadida</taxon>
        <taxon>Apusomonadidae</taxon>
        <taxon>Thecamonas</taxon>
    </lineage>
</organism>
<evidence type="ECO:0000313" key="14">
    <source>
        <dbReference type="Proteomes" id="UP000054408"/>
    </source>
</evidence>
<evidence type="ECO:0000256" key="3">
    <source>
        <dbReference type="ARBA" id="ARBA00006047"/>
    </source>
</evidence>
<keyword evidence="5" id="KW-0597">Phosphoprotein</keyword>
<comment type="function">
    <text evidence="11">Allosteric enzyme that catalyzes the rate-limiting step in glycogen catabolism, the phosphorolytic cleavage of glycogen to produce glucose-1-phosphate, and plays a central role in maintaining cellular and organismal glucose homeostasis.</text>
</comment>
<keyword evidence="6 11" id="KW-0328">Glycosyltransferase</keyword>
<dbReference type="InterPro" id="IPR000811">
    <property type="entry name" value="Glyco_trans_35"/>
</dbReference>
<dbReference type="FunFam" id="3.40.50.2000:FF:000002">
    <property type="entry name" value="Alpha-1,4 glucan phosphorylase"/>
    <property type="match status" value="1"/>
</dbReference>
<evidence type="ECO:0000256" key="9">
    <source>
        <dbReference type="ARBA" id="ARBA00023277"/>
    </source>
</evidence>
<feature type="modified residue" description="N6-(pyridoxal phosphate)lysine" evidence="10">
    <location>
        <position position="708"/>
    </location>
</feature>
<dbReference type="Gene3D" id="3.40.50.2000">
    <property type="entry name" value="Glycogen Phosphorylase B"/>
    <property type="match status" value="2"/>
</dbReference>
<dbReference type="PANTHER" id="PTHR11468">
    <property type="entry name" value="GLYCOGEN PHOSPHORYLASE"/>
    <property type="match status" value="1"/>
</dbReference>
<dbReference type="eggNOG" id="KOG2099">
    <property type="taxonomic scope" value="Eukaryota"/>
</dbReference>
<comment type="catalytic activity">
    <reaction evidence="1 11">
        <text>[(1-&gt;4)-alpha-D-glucosyl](n) + phosphate = [(1-&gt;4)-alpha-D-glucosyl](n-1) + alpha-D-glucose 1-phosphate</text>
        <dbReference type="Rhea" id="RHEA:41732"/>
        <dbReference type="Rhea" id="RHEA-COMP:9584"/>
        <dbReference type="Rhea" id="RHEA-COMP:9586"/>
        <dbReference type="ChEBI" id="CHEBI:15444"/>
        <dbReference type="ChEBI" id="CHEBI:43474"/>
        <dbReference type="ChEBI" id="CHEBI:58601"/>
        <dbReference type="EC" id="2.4.1.1"/>
    </reaction>
</comment>
<protein>
    <recommendedName>
        <fullName evidence="11">Alpha-1,4 glucan phosphorylase</fullName>
        <ecNumber evidence="11">2.4.1.1</ecNumber>
    </recommendedName>
</protein>
<keyword evidence="9 11" id="KW-0119">Carbohydrate metabolism</keyword>
<comment type="cofactor">
    <cofactor evidence="2 11">
        <name>pyridoxal 5'-phosphate</name>
        <dbReference type="ChEBI" id="CHEBI:597326"/>
    </cofactor>
</comment>
<evidence type="ECO:0000256" key="8">
    <source>
        <dbReference type="ARBA" id="ARBA00022898"/>
    </source>
</evidence>
<evidence type="ECO:0000256" key="4">
    <source>
        <dbReference type="ARBA" id="ARBA00022533"/>
    </source>
</evidence>
<dbReference type="GO" id="GO:0030170">
    <property type="term" value="F:pyridoxal phosphate binding"/>
    <property type="evidence" value="ECO:0007669"/>
    <property type="project" value="InterPro"/>
</dbReference>
<keyword evidence="7 11" id="KW-0808">Transferase</keyword>
<dbReference type="EMBL" id="GL349438">
    <property type="protein sequence ID" value="KNC54737.1"/>
    <property type="molecule type" value="Genomic_DNA"/>
</dbReference>
<evidence type="ECO:0000256" key="6">
    <source>
        <dbReference type="ARBA" id="ARBA00022676"/>
    </source>
</evidence>
<dbReference type="PIRSF" id="PIRSF000460">
    <property type="entry name" value="Pprylas_GlgP"/>
    <property type="match status" value="1"/>
</dbReference>
<proteinExistence type="inferred from homology"/>
<dbReference type="Proteomes" id="UP000054408">
    <property type="component" value="Unassembled WGS sequence"/>
</dbReference>
<feature type="compositionally biased region" description="Basic and acidic residues" evidence="12">
    <location>
        <begin position="1"/>
        <end position="10"/>
    </location>
</feature>
<evidence type="ECO:0000256" key="2">
    <source>
        <dbReference type="ARBA" id="ARBA00001933"/>
    </source>
</evidence>
<dbReference type="NCBIfam" id="TIGR02093">
    <property type="entry name" value="P_ylase"/>
    <property type="match status" value="1"/>
</dbReference>
<feature type="region of interest" description="Disordered" evidence="12">
    <location>
        <begin position="1"/>
        <end position="22"/>
    </location>
</feature>
<keyword evidence="4" id="KW-0021">Allosteric enzyme</keyword>
<evidence type="ECO:0000256" key="12">
    <source>
        <dbReference type="SAM" id="MobiDB-lite"/>
    </source>
</evidence>
<dbReference type="SUPFAM" id="SSF53756">
    <property type="entry name" value="UDP-Glycosyltransferase/glycogen phosphorylase"/>
    <property type="match status" value="1"/>
</dbReference>
<dbReference type="PANTHER" id="PTHR11468:SF3">
    <property type="entry name" value="GLYCOGEN PHOSPHORYLASE, LIVER FORM"/>
    <property type="match status" value="1"/>
</dbReference>
<keyword evidence="8 10" id="KW-0663">Pyridoxal phosphate</keyword>
<dbReference type="InterPro" id="IPR011833">
    <property type="entry name" value="Glycg_phsphrylas"/>
</dbReference>
<evidence type="ECO:0000256" key="1">
    <source>
        <dbReference type="ARBA" id="ARBA00001275"/>
    </source>
</evidence>
<dbReference type="EC" id="2.4.1.1" evidence="11"/>
<dbReference type="Pfam" id="PF00343">
    <property type="entry name" value="Phosphorylase"/>
    <property type="match status" value="1"/>
</dbReference>
<keyword evidence="14" id="KW-1185">Reference proteome</keyword>
<sequence length="858" mass="96409">MAAEQHDAEHMPPSPSGYLPPEDKADKSELLWTLLTQGMENMDRDVESIQKHIVNHCQFTLARTQFNLDSFGLYQATALSIKDHLLGMWNVTQQTFTNKDVKRVYYLSLEFLVGRALQNAVLNLDIEGEYSQALMELGTDLEKLYEEEKDAALGNGGLGRLAACFMDSLATLDYPAWGYGIRYRYGMFAQKIVDGAQVEFPDYWISYLNVWEIPRIDVSYSVRFYGEVRVVSDSPRVVEWVGGEVVQAVAYDVPIPGYGTKNCINLRLWSAKPAKEFDLQSFNQGDYLGAIEDRHKSENISQVLYPNDNTYMGKELRLKQQYFFVRATLQDILRRFLKRPREWEELPDKVAIQLNDTHPSIGIVELLRILVDEHGLEFERAWGIVVKSFHFTNHTVLPEALEKWPVELLGHLLPRHLDLIYDINYRFLQQVQAWRPGDMDVLARMSLIDEAHPRSIRMANLAIIGSTHVNGVAALHTQLLKTTIFKDFCEFFGESKFQNKTNGVTPRRWLHQANPGLAAVITSWLESDAWIANLDELAGLRAHIDNPELAADFARVKRANKVRLAELIQSTNGIEVDPDALFDIQVKRIHEYKRQLMNILAVIVRYLAIKEAVAGGASKAELAAAFVARVSIFAGKAAPGYHNAKRIIRLITAVADVVNNDPDVGSLLKVVFMPNYNVSLAEVIFPGTDLSEQISCSGMEASGTGVGKATLNGALLICTMDGASIEIAEEIGHDQVFVFGALASEVDGLRAQVQFNTPPDCAPLAKAKAAIRDGTFGNYDEFPLLLDSFSGRNDYYLINTDFESYLDAQARADAVYRDQDAWLRKAILSTAGMGFFSSDRTIRQYAEEIWGVKPCPRE</sequence>
<evidence type="ECO:0000313" key="13">
    <source>
        <dbReference type="EMBL" id="KNC54737.1"/>
    </source>
</evidence>
<comment type="similarity">
    <text evidence="3 11">Belongs to the glycogen phosphorylase family.</text>
</comment>
<dbReference type="GO" id="GO:0005737">
    <property type="term" value="C:cytoplasm"/>
    <property type="evidence" value="ECO:0007669"/>
    <property type="project" value="TreeGrafter"/>
</dbReference>
<dbReference type="OMA" id="WLKQANP"/>
<evidence type="ECO:0000256" key="11">
    <source>
        <dbReference type="RuleBase" id="RU000587"/>
    </source>
</evidence>
<dbReference type="OrthoDB" id="9215500at2759"/>
<dbReference type="RefSeq" id="XP_013761637.1">
    <property type="nucleotide sequence ID" value="XM_013906183.1"/>
</dbReference>
<gene>
    <name evidence="13" type="ORF">AMSG_01587</name>
</gene>
<dbReference type="AlphaFoldDB" id="A0A0L0DR28"/>
<reference evidence="13 14" key="1">
    <citation type="submission" date="2010-05" db="EMBL/GenBank/DDBJ databases">
        <title>The Genome Sequence of Thecamonas trahens ATCC 50062.</title>
        <authorList>
            <consortium name="The Broad Institute Genome Sequencing Platform"/>
            <person name="Russ C."/>
            <person name="Cuomo C."/>
            <person name="Shea T."/>
            <person name="Young S.K."/>
            <person name="Zeng Q."/>
            <person name="Koehrsen M."/>
            <person name="Haas B."/>
            <person name="Borodovsky M."/>
            <person name="Guigo R."/>
            <person name="Alvarado L."/>
            <person name="Berlin A."/>
            <person name="Bochicchio J."/>
            <person name="Borenstein D."/>
            <person name="Chapman S."/>
            <person name="Chen Z."/>
            <person name="Freedman E."/>
            <person name="Gellesch M."/>
            <person name="Goldberg J."/>
            <person name="Griggs A."/>
            <person name="Gujja S."/>
            <person name="Heilman E."/>
            <person name="Heiman D."/>
            <person name="Hepburn T."/>
            <person name="Howarth C."/>
            <person name="Jen D."/>
            <person name="Larson L."/>
            <person name="Mehta T."/>
            <person name="Park D."/>
            <person name="Pearson M."/>
            <person name="Roberts A."/>
            <person name="Saif S."/>
            <person name="Shenoy N."/>
            <person name="Sisk P."/>
            <person name="Stolte C."/>
            <person name="Sykes S."/>
            <person name="Thomson T."/>
            <person name="Walk T."/>
            <person name="White J."/>
            <person name="Yandava C."/>
            <person name="Burger G."/>
            <person name="Gray M.W."/>
            <person name="Holland P.W.H."/>
            <person name="King N."/>
            <person name="Lang F.B.F."/>
            <person name="Roger A.J."/>
            <person name="Ruiz-Trillo I."/>
            <person name="Lander E."/>
            <person name="Nusbaum C."/>
        </authorList>
    </citation>
    <scope>NUCLEOTIDE SEQUENCE [LARGE SCALE GENOMIC DNA]</scope>
    <source>
        <strain evidence="13 14">ATCC 50062</strain>
    </source>
</reference>
<dbReference type="CDD" id="cd04300">
    <property type="entry name" value="GT35_Glycogen_Phosphorylase"/>
    <property type="match status" value="1"/>
</dbReference>